<evidence type="ECO:0000313" key="4">
    <source>
        <dbReference type="Proteomes" id="UP000559256"/>
    </source>
</evidence>
<dbReference type="OrthoDB" id="2535907at2759"/>
<proteinExistence type="predicted"/>
<evidence type="ECO:0000256" key="1">
    <source>
        <dbReference type="SAM" id="MobiDB-lite"/>
    </source>
</evidence>
<keyword evidence="4" id="KW-1185">Reference proteome</keyword>
<reference evidence="3 4" key="1">
    <citation type="journal article" date="2020" name="ISME J.">
        <title>Uncovering the hidden diversity of litter-decomposition mechanisms in mushroom-forming fungi.</title>
        <authorList>
            <person name="Floudas D."/>
            <person name="Bentzer J."/>
            <person name="Ahren D."/>
            <person name="Johansson T."/>
            <person name="Persson P."/>
            <person name="Tunlid A."/>
        </authorList>
    </citation>
    <scope>NUCLEOTIDE SEQUENCE [LARGE SCALE GENOMIC DNA]</scope>
    <source>
        <strain evidence="3 4">CBS 291.85</strain>
    </source>
</reference>
<dbReference type="EMBL" id="JAACJM010000003">
    <property type="protein sequence ID" value="KAF5373666.1"/>
    <property type="molecule type" value="Genomic_DNA"/>
</dbReference>
<dbReference type="InterPro" id="IPR048339">
    <property type="entry name" value="Mediator_Med16_C"/>
</dbReference>
<dbReference type="Proteomes" id="UP000559256">
    <property type="component" value="Unassembled WGS sequence"/>
</dbReference>
<accession>A0A8H5GYL5</accession>
<comment type="caution">
    <text evidence="3">The sequence shown here is derived from an EMBL/GenBank/DDBJ whole genome shotgun (WGS) entry which is preliminary data.</text>
</comment>
<sequence length="887" mass="98709">MSRVRRAAMQGSPSKARVNDNWTSGWWDFFPLVEHPRPPIEWSNSSVIFTAHAVQPLVLARHFSSSKQFTLLSPSPITAKPASFHPPNIISASPDDQWLFAFFPGKDVDGVSCLWKRGLEIDKWVVQEFWTYSSQTGVVSVDWLSQTREWDLHPQTGMPTRNPRRGPRTPVSSPNLLLVTQDHRITLCYMRHYIPKLKMLSCSLLHRNEAAENTPRQFPDSQTDIGSVRICTNASIGIPYNGIIPIFFLFYTSNPSTESSFVVATRSQTFPMQSLPSDHDQYPSMDLSIPMDLEGQSDPLLDMKEDCAEDGSVELCEIQLKFDGTTMRLCAEPIPAIQPSPHNASERLRDIRFVCNPTSVLSNPAAPMYLITSFLDFEDYTALPKSILRCYSFSHEMSPASGKKAWICRQESTRSFDNRVLGFVVSSKQAGGHLGLIAGLYDTFGSHKRKSRPISIGSTRRIKIPDLSDDDQWNRASIALPGNKGGRSIPTNVSLSPNDALLCSVSSSLWSSQTSVHRTPERLLNFAPADGTAISPLSSKLAAAVISRHSTDDLTHILSMTTFPLTEVGDILYQTFSILDRCSGVPWSAQVGLVLEVYKARAQHTKSELERKRCSDKWQTALDICSVAACNMIFEEVKIGQEFNVDTAIVWQLIDLSGWVVSLLERLMKECVLSSDLTGSGSSATDTTKMKAPDAPIFLHLTHPVALKTLHAIVSNIKRLRLVIDGLTPKSENTQIVKEVFIDIMDCAGIDVAELEKVLDEFSQSIGKDSDEKDARRSLTMCQPTTVMQARLRGFVQSISESHALHKARLFIKPHELVDGASQSLTKKEKTKDVVLKGLLLNRTPGLKCLRCGGRSELGKETARLRIWDKMWNKNCICAGEWVVASV</sequence>
<organism evidence="3 4">
    <name type="scientific">Tetrapyrgos nigripes</name>
    <dbReference type="NCBI Taxonomy" id="182062"/>
    <lineage>
        <taxon>Eukaryota</taxon>
        <taxon>Fungi</taxon>
        <taxon>Dikarya</taxon>
        <taxon>Basidiomycota</taxon>
        <taxon>Agaricomycotina</taxon>
        <taxon>Agaricomycetes</taxon>
        <taxon>Agaricomycetidae</taxon>
        <taxon>Agaricales</taxon>
        <taxon>Marasmiineae</taxon>
        <taxon>Marasmiaceae</taxon>
        <taxon>Tetrapyrgos</taxon>
    </lineage>
</organism>
<evidence type="ECO:0000259" key="2">
    <source>
        <dbReference type="Pfam" id="PF20719"/>
    </source>
</evidence>
<feature type="domain" description="Mediator complex subunit 16 C-terminal" evidence="2">
    <location>
        <begin position="831"/>
        <end position="883"/>
    </location>
</feature>
<feature type="region of interest" description="Disordered" evidence="1">
    <location>
        <begin position="152"/>
        <end position="173"/>
    </location>
</feature>
<evidence type="ECO:0000313" key="3">
    <source>
        <dbReference type="EMBL" id="KAF5373666.1"/>
    </source>
</evidence>
<dbReference type="Pfam" id="PF20719">
    <property type="entry name" value="Med16_C"/>
    <property type="match status" value="1"/>
</dbReference>
<name>A0A8H5GYL5_9AGAR</name>
<protein>
    <recommendedName>
        <fullName evidence="2">Mediator complex subunit 16 C-terminal domain-containing protein</fullName>
    </recommendedName>
</protein>
<dbReference type="AlphaFoldDB" id="A0A8H5GYL5"/>
<gene>
    <name evidence="3" type="ORF">D9758_000628</name>
</gene>